<dbReference type="Gene3D" id="1.25.40.80">
    <property type="match status" value="1"/>
</dbReference>
<dbReference type="Pfam" id="PF03441">
    <property type="entry name" value="FAD_binding_7"/>
    <property type="match status" value="1"/>
</dbReference>
<evidence type="ECO:0000256" key="1">
    <source>
        <dbReference type="ARBA" id="ARBA00022630"/>
    </source>
</evidence>
<dbReference type="GO" id="GO:0071949">
    <property type="term" value="F:FAD binding"/>
    <property type="evidence" value="ECO:0007669"/>
    <property type="project" value="TreeGrafter"/>
</dbReference>
<evidence type="ECO:0000313" key="6">
    <source>
        <dbReference type="Proteomes" id="UP000001635"/>
    </source>
</evidence>
<evidence type="ECO:0000259" key="4">
    <source>
        <dbReference type="Pfam" id="PF03441"/>
    </source>
</evidence>
<dbReference type="InterPro" id="IPR002081">
    <property type="entry name" value="Cryptochrome/DNA_photolyase_1"/>
</dbReference>
<dbReference type="SUPFAM" id="SSF48173">
    <property type="entry name" value="Cryptochrome/photolyase FAD-binding domain"/>
    <property type="match status" value="1"/>
</dbReference>
<dbReference type="KEGG" id="cmr:Cycma_2880"/>
<gene>
    <name evidence="5" type="ordered locus">Cycma_2880</name>
</gene>
<keyword evidence="6" id="KW-1185">Reference proteome</keyword>
<evidence type="ECO:0000256" key="3">
    <source>
        <dbReference type="PIRSR" id="PIRSR602081-1"/>
    </source>
</evidence>
<dbReference type="Proteomes" id="UP000001635">
    <property type="component" value="Chromosome"/>
</dbReference>
<feature type="binding site" evidence="3">
    <location>
        <position position="22"/>
    </location>
    <ligand>
        <name>FAD</name>
        <dbReference type="ChEBI" id="CHEBI:57692"/>
    </ligand>
</feature>
<dbReference type="PANTHER" id="PTHR11455">
    <property type="entry name" value="CRYPTOCHROME"/>
    <property type="match status" value="1"/>
</dbReference>
<dbReference type="InterPro" id="IPR036134">
    <property type="entry name" value="Crypto/Photolyase_FAD-like_sf"/>
</dbReference>
<dbReference type="OrthoDB" id="9772484at2"/>
<dbReference type="eggNOG" id="COG0415">
    <property type="taxonomic scope" value="Bacteria"/>
</dbReference>
<keyword evidence="2 3" id="KW-0274">FAD</keyword>
<dbReference type="GO" id="GO:0003677">
    <property type="term" value="F:DNA binding"/>
    <property type="evidence" value="ECO:0007669"/>
    <property type="project" value="TreeGrafter"/>
</dbReference>
<dbReference type="EMBL" id="CP002955">
    <property type="protein sequence ID" value="AEL26617.1"/>
    <property type="molecule type" value="Genomic_DNA"/>
</dbReference>
<dbReference type="PANTHER" id="PTHR11455:SF9">
    <property type="entry name" value="CRYPTOCHROME CIRCADIAN CLOCK 5 ISOFORM X1"/>
    <property type="match status" value="1"/>
</dbReference>
<feature type="binding site" evidence="3">
    <location>
        <begin position="164"/>
        <end position="166"/>
    </location>
    <ligand>
        <name>FAD</name>
        <dbReference type="ChEBI" id="CHEBI:57692"/>
    </ligand>
</feature>
<reference evidence="6" key="1">
    <citation type="submission" date="2011-07" db="EMBL/GenBank/DDBJ databases">
        <title>The complete genome of Cyclobacterium marinum DSM 745.</title>
        <authorList>
            <person name="Lucas S."/>
            <person name="Han J."/>
            <person name="Lapidus A."/>
            <person name="Bruce D."/>
            <person name="Goodwin L."/>
            <person name="Pitluck S."/>
            <person name="Peters L."/>
            <person name="Kyrpides N."/>
            <person name="Mavromatis K."/>
            <person name="Ivanova N."/>
            <person name="Ovchinnikova G."/>
            <person name="Chertkov O."/>
            <person name="Detter J.C."/>
            <person name="Tapia R."/>
            <person name="Han C."/>
            <person name="Land M."/>
            <person name="Hauser L."/>
            <person name="Markowitz V."/>
            <person name="Cheng J.-F."/>
            <person name="Hugenholtz P."/>
            <person name="Woyke T."/>
            <person name="Wu D."/>
            <person name="Tindall B."/>
            <person name="Schuetze A."/>
            <person name="Brambilla E."/>
            <person name="Klenk H.-P."/>
            <person name="Eisen J.A."/>
        </authorList>
    </citation>
    <scope>NUCLEOTIDE SEQUENCE [LARGE SCALE GENOMIC DNA]</scope>
    <source>
        <strain evidence="6">ATCC 25205 / DSM 745 / LMG 13164 / NCIMB 1802</strain>
    </source>
</reference>
<feature type="domain" description="Cryptochrome/DNA photolyase FAD-binding" evidence="4">
    <location>
        <begin position="68"/>
        <end position="203"/>
    </location>
</feature>
<dbReference type="STRING" id="880070.Cycma_2880"/>
<dbReference type="InterPro" id="IPR005101">
    <property type="entry name" value="Cryptochr/Photolyase_FAD-bd"/>
</dbReference>
<dbReference type="GO" id="GO:0003904">
    <property type="term" value="F:deoxyribodipyrimidine photo-lyase activity"/>
    <property type="evidence" value="ECO:0007669"/>
    <property type="project" value="TreeGrafter"/>
</dbReference>
<name>G0J2N4_CYCMS</name>
<keyword evidence="5" id="KW-0456">Lyase</keyword>
<keyword evidence="1 3" id="KW-0285">Flavoprotein</keyword>
<dbReference type="Gene3D" id="1.10.579.10">
    <property type="entry name" value="DNA Cyclobutane Dipyrimidine Photolyase, subunit A, domain 3"/>
    <property type="match status" value="1"/>
</dbReference>
<proteinExistence type="predicted"/>
<evidence type="ECO:0000313" key="5">
    <source>
        <dbReference type="EMBL" id="AEL26617.1"/>
    </source>
</evidence>
<accession>G0J2N4</accession>
<sequence>MAFPTDIEAIRKRITAIDPVRYAQSRNYGDGAVTRLSPYISRGVISTRQVYEHIISLERAEENSEKLIQELAWRDYWQQVWIAKGEAIHTDLKQEQKPVSNYQVPKAIVEASTGIEVVDEAIRELYETGYMHNHMRMYVAAICCNMGHFYWLTPAKWMYSHLLDGDIASNQLSWQWVAGTFSNKKYYANQENINRFFHSAQQHTFLDVPYEHFESMEIPNVLNDNIALKVDLHLPKLENPPVLADQVTLVYNYYNLDPDWHKGESFQRVLLLEPSLFEKFPVHQKCIDFVIGLSENIPGIQLYVGEFKELLAQISPEKITYKEHPLNRHYEGHQESREWLSTVTGYYPSFFSFWKKCKKELLK</sequence>
<comment type="cofactor">
    <cofactor evidence="3">
        <name>FAD</name>
        <dbReference type="ChEBI" id="CHEBI:57692"/>
    </cofactor>
    <text evidence="3">Binds 1 FAD per subunit.</text>
</comment>
<organism evidence="5 6">
    <name type="scientific">Cyclobacterium marinum (strain ATCC 25205 / DSM 745 / LMG 13164 / NCIMB 1802)</name>
    <name type="common">Flectobacillus marinus</name>
    <dbReference type="NCBI Taxonomy" id="880070"/>
    <lineage>
        <taxon>Bacteria</taxon>
        <taxon>Pseudomonadati</taxon>
        <taxon>Bacteroidota</taxon>
        <taxon>Cytophagia</taxon>
        <taxon>Cytophagales</taxon>
        <taxon>Cyclobacteriaceae</taxon>
        <taxon>Cyclobacterium</taxon>
    </lineage>
</organism>
<evidence type="ECO:0000256" key="2">
    <source>
        <dbReference type="ARBA" id="ARBA00022827"/>
    </source>
</evidence>
<dbReference type="AlphaFoldDB" id="G0J2N4"/>
<dbReference type="HOGENOM" id="CLU_050658_0_0_10"/>
<protein>
    <submittedName>
        <fullName evidence="5">DNA photolyase FAD-binding protein</fullName>
    </submittedName>
</protein>